<evidence type="ECO:0000256" key="6">
    <source>
        <dbReference type="SAM" id="MobiDB-lite"/>
    </source>
</evidence>
<dbReference type="Pfam" id="PF03144">
    <property type="entry name" value="GTP_EFTU_D2"/>
    <property type="match status" value="1"/>
</dbReference>
<evidence type="ECO:0000259" key="7">
    <source>
        <dbReference type="PROSITE" id="PS51722"/>
    </source>
</evidence>
<dbReference type="PANTHER" id="PTHR43721">
    <property type="entry name" value="ELONGATION FACTOR TU-RELATED"/>
    <property type="match status" value="1"/>
</dbReference>
<dbReference type="InterPro" id="IPR005225">
    <property type="entry name" value="Small_GTP-bd"/>
</dbReference>
<keyword evidence="5" id="KW-0342">GTP-binding</keyword>
<dbReference type="CDD" id="cd01884">
    <property type="entry name" value="EF_Tu"/>
    <property type="match status" value="1"/>
</dbReference>
<sequence length="463" mass="52045">MAVLTMTLVRSGQEQRTKFRSSRLQRTNVRSGQEQRTTFRSSRLERTYVRSGQEQRTKFRSSWLERTKFSSKPLNKEHCNVGTIGHIDHGKTTLTAAITKVLSKEGLTKYTCYEDIDRSPQERLHGITINTALVQYESLCRHYAHVGKWLYTIRRHYTHIDCLGHVDYIKHMITGASQVDGAILVVAATDGTMPQTREHLLLARQIGIERIVIFLNKIDLVDSELAELVEIETQELLDEYGFDGSALQALNGVSQFENSIQKLIAAMDNYIIIPDRNVEAPFLFPIDSAVAIKGRGTVAVGTVQQGIIKKGNNVDILGHGASLKSVVSDKQIFKNSVLSCSAGDNAGALLRGMHQEAVLRGMFLAQPNTFKQYDMFEAQIYVLTPAEGGRHKPISHKYIQLLYSATWNIACCVYLPDNIPLIMPGDTLKTKILLRKPMVFLSGQRFTIRETKLVPLLVLSFDH</sequence>
<evidence type="ECO:0000256" key="4">
    <source>
        <dbReference type="ARBA" id="ARBA00022917"/>
    </source>
</evidence>
<keyword evidence="3" id="KW-0251">Elongation factor</keyword>
<organism evidence="8">
    <name type="scientific">Octopus bimaculoides</name>
    <name type="common">California two-spotted octopus</name>
    <dbReference type="NCBI Taxonomy" id="37653"/>
    <lineage>
        <taxon>Eukaryota</taxon>
        <taxon>Metazoa</taxon>
        <taxon>Spiralia</taxon>
        <taxon>Lophotrochozoa</taxon>
        <taxon>Mollusca</taxon>
        <taxon>Cephalopoda</taxon>
        <taxon>Coleoidea</taxon>
        <taxon>Octopodiformes</taxon>
        <taxon>Octopoda</taxon>
        <taxon>Incirrata</taxon>
        <taxon>Octopodidae</taxon>
        <taxon>Octopus</taxon>
    </lineage>
</organism>
<evidence type="ECO:0000313" key="8">
    <source>
        <dbReference type="EMBL" id="KOF62447.1"/>
    </source>
</evidence>
<evidence type="ECO:0000256" key="2">
    <source>
        <dbReference type="ARBA" id="ARBA00022741"/>
    </source>
</evidence>
<evidence type="ECO:0000256" key="5">
    <source>
        <dbReference type="ARBA" id="ARBA00023134"/>
    </source>
</evidence>
<name>A0A0L8FFN8_OCTBM</name>
<dbReference type="GO" id="GO:0003924">
    <property type="term" value="F:GTPase activity"/>
    <property type="evidence" value="ECO:0007669"/>
    <property type="project" value="InterPro"/>
</dbReference>
<dbReference type="GO" id="GO:0005739">
    <property type="term" value="C:mitochondrion"/>
    <property type="evidence" value="ECO:0007669"/>
    <property type="project" value="TreeGrafter"/>
</dbReference>
<dbReference type="OrthoDB" id="2067at2759"/>
<dbReference type="SUPFAM" id="SSF50465">
    <property type="entry name" value="EF-Tu/eEF-1alpha/eIF2-gamma C-terminal domain"/>
    <property type="match status" value="1"/>
</dbReference>
<protein>
    <recommendedName>
        <fullName evidence="7">Tr-type G domain-containing protein</fullName>
    </recommendedName>
</protein>
<dbReference type="GO" id="GO:0003746">
    <property type="term" value="F:translation elongation factor activity"/>
    <property type="evidence" value="ECO:0007669"/>
    <property type="project" value="UniProtKB-KW"/>
</dbReference>
<proteinExistence type="inferred from homology"/>
<keyword evidence="4" id="KW-0648">Protein biosynthesis</keyword>
<dbReference type="SUPFAM" id="SSF52540">
    <property type="entry name" value="P-loop containing nucleoside triphosphate hydrolases"/>
    <property type="match status" value="1"/>
</dbReference>
<dbReference type="EMBL" id="KQ433417">
    <property type="protein sequence ID" value="KOF62447.1"/>
    <property type="molecule type" value="Genomic_DNA"/>
</dbReference>
<dbReference type="InterPro" id="IPR000795">
    <property type="entry name" value="T_Tr_GTP-bd_dom"/>
</dbReference>
<dbReference type="AlphaFoldDB" id="A0A0L8FFN8"/>
<dbReference type="InterPro" id="IPR050055">
    <property type="entry name" value="EF-Tu_GTPase"/>
</dbReference>
<dbReference type="GO" id="GO:0070125">
    <property type="term" value="P:mitochondrial translational elongation"/>
    <property type="evidence" value="ECO:0007669"/>
    <property type="project" value="TreeGrafter"/>
</dbReference>
<accession>A0A0L8FFN8</accession>
<dbReference type="InterPro" id="IPR041709">
    <property type="entry name" value="EF-Tu_GTP-bd"/>
</dbReference>
<dbReference type="PROSITE" id="PS51722">
    <property type="entry name" value="G_TR_2"/>
    <property type="match status" value="1"/>
</dbReference>
<dbReference type="InterPro" id="IPR027417">
    <property type="entry name" value="P-loop_NTPase"/>
</dbReference>
<dbReference type="GO" id="GO:0005525">
    <property type="term" value="F:GTP binding"/>
    <property type="evidence" value="ECO:0007669"/>
    <property type="project" value="UniProtKB-KW"/>
</dbReference>
<comment type="similarity">
    <text evidence="1">Belongs to the TRAFAC class translation factor GTPase superfamily. Classic translation factor GTPase family. EF-Tu/EF-1A subfamily.</text>
</comment>
<dbReference type="InterPro" id="IPR009000">
    <property type="entry name" value="Transl_B-barrel_sf"/>
</dbReference>
<dbReference type="Gene3D" id="2.40.30.10">
    <property type="entry name" value="Translation factors"/>
    <property type="match status" value="2"/>
</dbReference>
<feature type="region of interest" description="Disordered" evidence="6">
    <location>
        <begin position="15"/>
        <end position="36"/>
    </location>
</feature>
<dbReference type="PRINTS" id="PR00315">
    <property type="entry name" value="ELONGATNFCT"/>
</dbReference>
<evidence type="ECO:0000256" key="3">
    <source>
        <dbReference type="ARBA" id="ARBA00022768"/>
    </source>
</evidence>
<dbReference type="Pfam" id="PF00009">
    <property type="entry name" value="GTP_EFTU"/>
    <property type="match status" value="1"/>
</dbReference>
<feature type="compositionally biased region" description="Polar residues" evidence="6">
    <location>
        <begin position="24"/>
        <end position="36"/>
    </location>
</feature>
<dbReference type="InterPro" id="IPR004160">
    <property type="entry name" value="Transl_elong_EFTu/EF1A_C"/>
</dbReference>
<keyword evidence="2" id="KW-0547">Nucleotide-binding</keyword>
<dbReference type="FunFam" id="2.40.30.10:FF:000085">
    <property type="entry name" value="Elongation factor Tu"/>
    <property type="match status" value="1"/>
</dbReference>
<feature type="domain" description="Tr-type G" evidence="7">
    <location>
        <begin position="76"/>
        <end position="275"/>
    </location>
</feature>
<dbReference type="Pfam" id="PF03143">
    <property type="entry name" value="GTP_EFTU_D3"/>
    <property type="match status" value="1"/>
</dbReference>
<dbReference type="InterPro" id="IPR009001">
    <property type="entry name" value="Transl_elong_EF1A/Init_IF2_C"/>
</dbReference>
<dbReference type="SUPFAM" id="SSF50447">
    <property type="entry name" value="Translation proteins"/>
    <property type="match status" value="1"/>
</dbReference>
<gene>
    <name evidence="8" type="ORF">OCBIM_22023480mg</name>
</gene>
<dbReference type="InterPro" id="IPR004161">
    <property type="entry name" value="EFTu-like_2"/>
</dbReference>
<dbReference type="Gene3D" id="3.40.50.300">
    <property type="entry name" value="P-loop containing nucleotide triphosphate hydrolases"/>
    <property type="match status" value="1"/>
</dbReference>
<reference evidence="8" key="1">
    <citation type="submission" date="2015-07" db="EMBL/GenBank/DDBJ databases">
        <title>MeaNS - Measles Nucleotide Surveillance Program.</title>
        <authorList>
            <person name="Tran T."/>
            <person name="Druce J."/>
        </authorList>
    </citation>
    <scope>NUCLEOTIDE SEQUENCE</scope>
    <source>
        <strain evidence="8">UCB-OBI-ISO-001</strain>
        <tissue evidence="8">Gonad</tissue>
    </source>
</reference>
<dbReference type="PANTHER" id="PTHR43721:SF2">
    <property type="entry name" value="ELONGATION FACTOR TU, MITOCHONDRIAL"/>
    <property type="match status" value="1"/>
</dbReference>
<evidence type="ECO:0000256" key="1">
    <source>
        <dbReference type="ARBA" id="ARBA00007249"/>
    </source>
</evidence>
<dbReference type="STRING" id="37653.A0A0L8FFN8"/>
<dbReference type="NCBIfam" id="TIGR00231">
    <property type="entry name" value="small_GTP"/>
    <property type="match status" value="1"/>
</dbReference>